<evidence type="ECO:0000256" key="10">
    <source>
        <dbReference type="ARBA" id="ARBA00023135"/>
    </source>
</evidence>
<keyword evidence="9" id="KW-0342">GTP-binding</keyword>
<evidence type="ECO:0000313" key="15">
    <source>
        <dbReference type="EMBL" id="KAF4654495.1"/>
    </source>
</evidence>
<dbReference type="SMART" id="SM00962">
    <property type="entry name" value="SRP54"/>
    <property type="match status" value="1"/>
</dbReference>
<evidence type="ECO:0000256" key="9">
    <source>
        <dbReference type="ARBA" id="ARBA00023134"/>
    </source>
</evidence>
<dbReference type="InterPro" id="IPR022941">
    <property type="entry name" value="SRP54"/>
</dbReference>
<evidence type="ECO:0000256" key="11">
    <source>
        <dbReference type="ARBA" id="ARBA00023274"/>
    </source>
</evidence>
<dbReference type="GO" id="GO:0006508">
    <property type="term" value="P:proteolysis"/>
    <property type="evidence" value="ECO:0007669"/>
    <property type="project" value="InterPro"/>
</dbReference>
<dbReference type="Pfam" id="PF00448">
    <property type="entry name" value="SRP54"/>
    <property type="match status" value="1"/>
</dbReference>
<dbReference type="HAMAP" id="MF_00306">
    <property type="entry name" value="SRP54"/>
    <property type="match status" value="1"/>
</dbReference>
<dbReference type="Pfam" id="PF00112">
    <property type="entry name" value="Peptidase_C1"/>
    <property type="match status" value="1"/>
</dbReference>
<dbReference type="Proteomes" id="UP000591131">
    <property type="component" value="Unassembled WGS sequence"/>
</dbReference>
<evidence type="ECO:0000256" key="12">
    <source>
        <dbReference type="ARBA" id="ARBA00035672"/>
    </source>
</evidence>
<evidence type="ECO:0000256" key="4">
    <source>
        <dbReference type="ARBA" id="ARBA00022490"/>
    </source>
</evidence>
<accession>A0A7J6L5L4</accession>
<proteinExistence type="inferred from homology"/>
<dbReference type="CDD" id="cd02248">
    <property type="entry name" value="Peptidase_C1A"/>
    <property type="match status" value="1"/>
</dbReference>
<dbReference type="InterPro" id="IPR000668">
    <property type="entry name" value="Peptidase_C1A_C"/>
</dbReference>
<comment type="catalytic activity">
    <reaction evidence="13">
        <text>GTP + H2O = GDP + phosphate + H(+)</text>
        <dbReference type="Rhea" id="RHEA:19669"/>
        <dbReference type="ChEBI" id="CHEBI:15377"/>
        <dbReference type="ChEBI" id="CHEBI:15378"/>
        <dbReference type="ChEBI" id="CHEBI:37565"/>
        <dbReference type="ChEBI" id="CHEBI:43474"/>
        <dbReference type="ChEBI" id="CHEBI:58189"/>
        <dbReference type="EC" id="3.6.5.4"/>
    </reaction>
    <physiologicalReaction direction="left-to-right" evidence="13">
        <dbReference type="Rhea" id="RHEA:19670"/>
    </physiologicalReaction>
</comment>
<keyword evidence="8" id="KW-0694">RNA-binding</keyword>
<dbReference type="SUPFAM" id="SSF47364">
    <property type="entry name" value="Domain of the SRP/SRP receptor G-proteins"/>
    <property type="match status" value="1"/>
</dbReference>
<dbReference type="Gene3D" id="1.20.120.140">
    <property type="entry name" value="Signal recognition particle SRP54, nucleotide-binding domain"/>
    <property type="match status" value="1"/>
</dbReference>
<evidence type="ECO:0000256" key="13">
    <source>
        <dbReference type="ARBA" id="ARBA00048157"/>
    </source>
</evidence>
<dbReference type="EC" id="3.6.5.4" evidence="12"/>
<dbReference type="CDD" id="cd17875">
    <property type="entry name" value="SRP54_G"/>
    <property type="match status" value="1"/>
</dbReference>
<dbReference type="SUPFAM" id="SSF47446">
    <property type="entry name" value="Signal peptide-binding domain"/>
    <property type="match status" value="1"/>
</dbReference>
<reference evidence="15 16" key="1">
    <citation type="submission" date="2020-04" db="EMBL/GenBank/DDBJ databases">
        <title>Perkinsus chesapeaki whole genome sequence.</title>
        <authorList>
            <person name="Bogema D.R."/>
        </authorList>
    </citation>
    <scope>NUCLEOTIDE SEQUENCE [LARGE SCALE GENOMIC DNA]</scope>
    <source>
        <strain evidence="15">ATCC PRA-425</strain>
    </source>
</reference>
<dbReference type="SMART" id="SM00382">
    <property type="entry name" value="AAA"/>
    <property type="match status" value="1"/>
</dbReference>
<organism evidence="15 16">
    <name type="scientific">Perkinsus chesapeaki</name>
    <name type="common">Clam parasite</name>
    <name type="synonym">Perkinsus andrewsi</name>
    <dbReference type="NCBI Taxonomy" id="330153"/>
    <lineage>
        <taxon>Eukaryota</taxon>
        <taxon>Sar</taxon>
        <taxon>Alveolata</taxon>
        <taxon>Perkinsozoa</taxon>
        <taxon>Perkinsea</taxon>
        <taxon>Perkinsida</taxon>
        <taxon>Perkinsidae</taxon>
        <taxon>Perkinsus</taxon>
    </lineage>
</organism>
<dbReference type="SUPFAM" id="SSF54001">
    <property type="entry name" value="Cysteine proteinases"/>
    <property type="match status" value="1"/>
</dbReference>
<dbReference type="InterPro" id="IPR036225">
    <property type="entry name" value="SRP/SRP_N"/>
</dbReference>
<dbReference type="Gene3D" id="3.90.70.10">
    <property type="entry name" value="Cysteine proteinases"/>
    <property type="match status" value="1"/>
</dbReference>
<keyword evidence="7" id="KW-0256">Endoplasmic reticulum</keyword>
<dbReference type="InterPro" id="IPR004125">
    <property type="entry name" value="Signal_recog_particle_SRP54_M"/>
</dbReference>
<dbReference type="GO" id="GO:0030942">
    <property type="term" value="F:endoplasmic reticulum signal peptide binding"/>
    <property type="evidence" value="ECO:0007669"/>
    <property type="project" value="TreeGrafter"/>
</dbReference>
<sequence>MSQKLNCNVRSLDLSYTLEVNEFAAMTQDEFAREKMASPDSFPVHSDIPLGNEHYMRNDSLEDFPSDLSWVERGAVNSPIPQGLCGSCYAIGTLGALEAACWAKTGTLPKLSVQQIVDCSREEGNLGCVKGSSGITLRYIIKYGIVSDEDYPYEAKEQQCKNDVVSDKTKQYLKPRTLRVDDVVQVAANDLRSLFVQLQKSPIVIMVDASEPEWQAYKGGILECNQLTSALRSLQKAATSFDDEDDEALEECLKEIAKALLQADVNVKYVSNLRQSIRTHMKLYEGTAINRHKTVRKLVFDELVNLLTPSRPARKLTKGRSNVVMFVGLQGSGKTTSCTKYALYHQRRGWKVALVCADTFRAGAFDQLRQNATKARIPFYGSHTVTDPVQVASEGVDLFKEERYDLIIVDTSGRHEQASALFDEMRQISDAVKPDDVVFVMDSHIGQACSAQASAFSSAVDVGSVIITKLDGHAKGGGALSAVAATNSPIIFIGTGEHLDDFEKFEVKGFVGRLLGMGDLAGLADSIASAVNIDEQKETMERLQAGKAFTLRDLYSQLQAVMNMGSMSKMLSMIPGMGGSLPTGSDEASIKRIKGFLVMMDSLTSAEMDSVKPITEGSRIMRVARGSGHHPYAVIELVEEHKRMQKMLQRMGKSGLLSKAGDLTNMVRNPQQVIRQGKALELVNSKAGVVLCLAFEGTGESRRSAAFLLGSLVCFVGAVQGGGNFSPDRTGDAIADQCNHVDFTGDHLVRAQLAKAVSTREHPYALWTVGEDRGAFARHSCERVVGSPRRNKDMQYEVLTKCDGLPTTAYFPDEEGAVDFAVQWGHLHKYDVDSEVLGDGWVDKNPFSRFAVFKKKLSAAYVEYDANQKPSKRALKIGTKTRVQCDEVTSGPTGYSDKWKVLVTCTKEKSKQTRTFDVEFKDKTSAMSFATIWGGYATEVPMSSKMIKGSNIKAAELLVSPATGRARKRVLKLEDDVPRICRAVTDVVYKEDGVAADVIAQCDGDDLTIPFTAYQRAERFAARWGGFKKVDEDIVKSCRKMDIAGHSGELVRATADVASMGRKVIAGRLEALDGSKLRCDRVSEPVIYEADTDKFAVVTKCQDRTTRIVCDDEDSAWRFSAQWSNFRAGISVNLGLVSASTRVDVNHNDKLFPFTLATANIESHVKTPSVRMRWLGLHYAGTSPKDDVELSRQWFLCSKVKTIREAENGEFQVMTVCGLSIRNRTPTPEHRDNEVAVVFAKREQAEEFAIQWGQYNPMHTHDVGAIYNTDPLVDVQTAAYYRDSFSGQRSGRTFTTRDASYDCGALTGMEHQVNGNVYIYTKCSGQRNKEDLPSAETQLVLMRAETAVKWAVKWGGDATPEIHMSSDIISDATASVQGQVSGSVAVAKLVYASSGTLDKRFLELSDGSGKSFVYTCEGVSPEISVHGESYTVKALCGTSTVEITFPSEKLGVAFARYFGGLHSASVDSDSEFIGSCRNVVIGTAGGVHELKHARLREELGTGELKRLLVVQGEQQELSCSPVTNPPEFDEGVYKLTVVCGAKPVTITCTESDSAVLFATRWGAYPYSELGVKLSSGVCSNARLDGDAGWMVKRQTVAITGTTRSFMVEKGGVSRRVECNGLTNNPQVGLGEIEISIDCHDSAVHGKPLKLELLCLSPPDAVQVCKGPLFEKNDAIVEISSHVRLACDVVTVSGQSDVMQVASASIQDSAVVVEISGLGQSNTRQFSCSHLLGPPETTDHQTLMLHAQCEGEVLNFECKDPAAALQLASWGQIEQPAIALQQEVVSSCPEVRQQGISNGFSLTRATYKPSFVKQSGGEQKRWLTITLRNEEPSYEDSDFSLACSAVASTPEPFVTLNRDVEKYKVIVECDGAEGMGGSTKVEVLCDDFHNAMQLATTWGSLETSHAAMIELTTLHTHLKAAWLDGAQVDTNKVHMFVARPKNTEAHGSSFLQVQESLEGNMLQIGTISYKCDSNAQHRVYFKQFFYYVTMQCNEYAPDKTSLEGSHKVTLIANTEEGALTVAKAFAGMRVDKVWIDHTLYFAGEEGVTKISDTNADLTQAYINVFPREYILDFNGAFQYSCIEASQAPRYTTDNMYQVSLTCGKRVEDSEPEQKDQVVTVGFSTPVKAIGFSNGFGGLLYHEVDFDPKITHTVNYIAPLPEQHMGREEIFPLKRATVKFDLTGRLVSRRLEFLRADHFYGSDNGERTYHAVKFECDEKLTLDRKSDKSGNLIATTLTATCVETYGGFHQQHGDKVKVLLAFLRFPDAAEHFMSWWRGNFKPVAVQEDSPINSAQASGWLKDIRYLLG</sequence>
<dbReference type="PANTHER" id="PTHR11564:SF5">
    <property type="entry name" value="SIGNAL RECOGNITION PARTICLE SUBUNIT SRP54"/>
    <property type="match status" value="1"/>
</dbReference>
<dbReference type="OrthoDB" id="434421at2759"/>
<feature type="domain" description="SRP54-type proteins GTP-binding" evidence="14">
    <location>
        <begin position="489"/>
        <end position="502"/>
    </location>
</feature>
<keyword evidence="5" id="KW-0547">Nucleotide-binding</keyword>
<evidence type="ECO:0000313" key="16">
    <source>
        <dbReference type="Proteomes" id="UP000591131"/>
    </source>
</evidence>
<dbReference type="InterPro" id="IPR003593">
    <property type="entry name" value="AAA+_ATPase"/>
</dbReference>
<dbReference type="FunFam" id="3.40.50.300:FF:000022">
    <property type="entry name" value="Signal recognition particle 54 kDa subunit"/>
    <property type="match status" value="1"/>
</dbReference>
<evidence type="ECO:0000256" key="5">
    <source>
        <dbReference type="ARBA" id="ARBA00022741"/>
    </source>
</evidence>
<dbReference type="InterPro" id="IPR042101">
    <property type="entry name" value="SRP54_N_sf"/>
</dbReference>
<dbReference type="InterPro" id="IPR000169">
    <property type="entry name" value="Pept_cys_AS"/>
</dbReference>
<dbReference type="SMART" id="SM00963">
    <property type="entry name" value="SRP54_N"/>
    <property type="match status" value="1"/>
</dbReference>
<dbReference type="PANTHER" id="PTHR11564">
    <property type="entry name" value="SIGNAL RECOGNITION PARTICLE 54K PROTEIN SRP54"/>
    <property type="match status" value="1"/>
</dbReference>
<dbReference type="GO" id="GO:0005783">
    <property type="term" value="C:endoplasmic reticulum"/>
    <property type="evidence" value="ECO:0007669"/>
    <property type="project" value="UniProtKB-SubCell"/>
</dbReference>
<dbReference type="GO" id="GO:0005525">
    <property type="term" value="F:GTP binding"/>
    <property type="evidence" value="ECO:0007669"/>
    <property type="project" value="UniProtKB-KW"/>
</dbReference>
<evidence type="ECO:0000256" key="1">
    <source>
        <dbReference type="ARBA" id="ARBA00004240"/>
    </source>
</evidence>
<evidence type="ECO:0000259" key="14">
    <source>
        <dbReference type="PROSITE" id="PS00300"/>
    </source>
</evidence>
<keyword evidence="10" id="KW-0733">Signal recognition particle</keyword>
<keyword evidence="6" id="KW-0378">Hydrolase</keyword>
<comment type="caution">
    <text evidence="15">The sequence shown here is derived from an EMBL/GenBank/DDBJ whole genome shotgun (WGS) entry which is preliminary data.</text>
</comment>
<dbReference type="InterPro" id="IPR000897">
    <property type="entry name" value="SRP54_GTPase_dom"/>
</dbReference>
<evidence type="ECO:0000256" key="6">
    <source>
        <dbReference type="ARBA" id="ARBA00022801"/>
    </source>
</evidence>
<dbReference type="InterPro" id="IPR038765">
    <property type="entry name" value="Papain-like_cys_pep_sf"/>
</dbReference>
<comment type="subcellular location">
    <subcellularLocation>
        <location evidence="2">Cytoplasm</location>
    </subcellularLocation>
    <subcellularLocation>
        <location evidence="1">Endoplasmic reticulum</location>
    </subcellularLocation>
</comment>
<dbReference type="InterPro" id="IPR006325">
    <property type="entry name" value="SRP54_euk"/>
</dbReference>
<name>A0A7J6L5L4_PERCH</name>
<dbReference type="EMBL" id="JAAPAO010000729">
    <property type="protein sequence ID" value="KAF4654495.1"/>
    <property type="molecule type" value="Genomic_DNA"/>
</dbReference>
<dbReference type="Pfam" id="PF02978">
    <property type="entry name" value="SRP_SPB"/>
    <property type="match status" value="1"/>
</dbReference>
<dbReference type="InterPro" id="IPR036891">
    <property type="entry name" value="Signal_recog_part_SRP54_M_sf"/>
</dbReference>
<dbReference type="GO" id="GO:0006616">
    <property type="term" value="P:SRP-dependent cotranslational protein targeting to membrane, translocation"/>
    <property type="evidence" value="ECO:0007669"/>
    <property type="project" value="TreeGrafter"/>
</dbReference>
<keyword evidence="11" id="KW-0687">Ribonucleoprotein</keyword>
<dbReference type="PROSITE" id="PS00139">
    <property type="entry name" value="THIOL_PROTEASE_CYS"/>
    <property type="match status" value="1"/>
</dbReference>
<dbReference type="GO" id="GO:0008312">
    <property type="term" value="F:7S RNA binding"/>
    <property type="evidence" value="ECO:0007669"/>
    <property type="project" value="InterPro"/>
</dbReference>
<dbReference type="GO" id="GO:0008234">
    <property type="term" value="F:cysteine-type peptidase activity"/>
    <property type="evidence" value="ECO:0007669"/>
    <property type="project" value="InterPro"/>
</dbReference>
<keyword evidence="16" id="KW-1185">Reference proteome</keyword>
<dbReference type="InterPro" id="IPR027417">
    <property type="entry name" value="P-loop_NTPase"/>
</dbReference>
<comment type="similarity">
    <text evidence="3">Belongs to the GTP-binding SRP family. SRP54 subfamily.</text>
</comment>
<dbReference type="GO" id="GO:0005829">
    <property type="term" value="C:cytosol"/>
    <property type="evidence" value="ECO:0007669"/>
    <property type="project" value="TreeGrafter"/>
</dbReference>
<dbReference type="SUPFAM" id="SSF52540">
    <property type="entry name" value="P-loop containing nucleoside triphosphate hydrolases"/>
    <property type="match status" value="1"/>
</dbReference>
<gene>
    <name evidence="15" type="ORF">FOL47_009933</name>
</gene>
<dbReference type="GO" id="GO:0003924">
    <property type="term" value="F:GTPase activity"/>
    <property type="evidence" value="ECO:0007669"/>
    <property type="project" value="InterPro"/>
</dbReference>
<dbReference type="Gene3D" id="1.10.260.30">
    <property type="entry name" value="Signal recognition particle, SRP54 subunit, M-domain"/>
    <property type="match status" value="1"/>
</dbReference>
<dbReference type="PROSITE" id="PS00300">
    <property type="entry name" value="SRP54"/>
    <property type="match status" value="1"/>
</dbReference>
<keyword evidence="4" id="KW-0963">Cytoplasm</keyword>
<dbReference type="InterPro" id="IPR013822">
    <property type="entry name" value="Signal_recog_particl_SRP54_hlx"/>
</dbReference>
<dbReference type="GO" id="GO:0005786">
    <property type="term" value="C:signal recognition particle, endoplasmic reticulum targeting"/>
    <property type="evidence" value="ECO:0007669"/>
    <property type="project" value="UniProtKB-KW"/>
</dbReference>
<evidence type="ECO:0000256" key="7">
    <source>
        <dbReference type="ARBA" id="ARBA00022824"/>
    </source>
</evidence>
<evidence type="ECO:0000256" key="2">
    <source>
        <dbReference type="ARBA" id="ARBA00004496"/>
    </source>
</evidence>
<evidence type="ECO:0000256" key="3">
    <source>
        <dbReference type="ARBA" id="ARBA00005450"/>
    </source>
</evidence>
<dbReference type="NCBIfam" id="TIGR01425">
    <property type="entry name" value="SRP54_euk"/>
    <property type="match status" value="1"/>
</dbReference>
<dbReference type="InterPro" id="IPR039417">
    <property type="entry name" value="Peptidase_C1A_papain-like"/>
</dbReference>
<evidence type="ECO:0000256" key="8">
    <source>
        <dbReference type="ARBA" id="ARBA00022884"/>
    </source>
</evidence>
<dbReference type="SMART" id="SM00645">
    <property type="entry name" value="Pept_C1"/>
    <property type="match status" value="1"/>
</dbReference>
<protein>
    <recommendedName>
        <fullName evidence="12">signal-recognition-particle GTPase</fullName>
        <ecNumber evidence="12">3.6.5.4</ecNumber>
    </recommendedName>
</protein>
<dbReference type="Gene3D" id="3.40.50.300">
    <property type="entry name" value="P-loop containing nucleotide triphosphate hydrolases"/>
    <property type="match status" value="1"/>
</dbReference>